<proteinExistence type="predicted"/>
<feature type="transmembrane region" description="Helical" evidence="1">
    <location>
        <begin position="65"/>
        <end position="92"/>
    </location>
</feature>
<accession>A0AB37ZZP5</accession>
<feature type="transmembrane region" description="Helical" evidence="1">
    <location>
        <begin position="179"/>
        <end position="198"/>
    </location>
</feature>
<keyword evidence="1" id="KW-1133">Transmembrane helix</keyword>
<evidence type="ECO:0000313" key="3">
    <source>
        <dbReference type="Proteomes" id="UP000199042"/>
    </source>
</evidence>
<feature type="transmembrane region" description="Helical" evidence="1">
    <location>
        <begin position="149"/>
        <end position="167"/>
    </location>
</feature>
<keyword evidence="3" id="KW-1185">Reference proteome</keyword>
<keyword evidence="1" id="KW-0472">Membrane</keyword>
<feature type="transmembrane region" description="Helical" evidence="1">
    <location>
        <begin position="218"/>
        <end position="236"/>
    </location>
</feature>
<evidence type="ECO:0000256" key="1">
    <source>
        <dbReference type="SAM" id="Phobius"/>
    </source>
</evidence>
<dbReference type="AlphaFoldDB" id="A0AB37ZZP5"/>
<sequence length="268" mass="29683">MFTLGRNIDFSYKTNQMIVLSSVIAAASGWLLTSNVLSGVYVGLGVFLTWALVREVDPNHEYSAFLAAAFSLLNLLYYGNVQLLVVVWILLLMRIINGITGKELTMFDIFSVLGLTTYLSFNNKNSIYLMIFVLAMVCSMKKGAKTRKAWIASAISIGIVAVDRFFMNNLSVDSIDYSNAVTLFVITALGLSLILFWLLSNDETKDDKGNSVNRSKLLASQLFYSATVLLLFIFGGVSFNNLIIYLSAVLGASIYFIGDKILMRTRSN</sequence>
<reference evidence="2 3" key="1">
    <citation type="submission" date="2016-10" db="EMBL/GenBank/DDBJ databases">
        <authorList>
            <person name="Varghese N."/>
            <person name="Submissions S."/>
        </authorList>
    </citation>
    <scope>NUCLEOTIDE SEQUENCE [LARGE SCALE GENOMIC DNA]</scope>
    <source>
        <strain evidence="2 3">DSM 14526</strain>
    </source>
</reference>
<feature type="transmembrane region" description="Helical" evidence="1">
    <location>
        <begin position="20"/>
        <end position="53"/>
    </location>
</feature>
<name>A0AB37ZZP5_9LACT</name>
<dbReference type="RefSeq" id="WP_086987108.1">
    <property type="nucleotide sequence ID" value="NZ_FJNA01000003.1"/>
</dbReference>
<dbReference type="EMBL" id="FNQH01000002">
    <property type="protein sequence ID" value="SEA33586.1"/>
    <property type="molecule type" value="Genomic_DNA"/>
</dbReference>
<dbReference type="Proteomes" id="UP000199042">
    <property type="component" value="Unassembled WGS sequence"/>
</dbReference>
<comment type="caution">
    <text evidence="2">The sequence shown here is derived from an EMBL/GenBank/DDBJ whole genome shotgun (WGS) entry which is preliminary data.</text>
</comment>
<feature type="transmembrane region" description="Helical" evidence="1">
    <location>
        <begin position="242"/>
        <end position="258"/>
    </location>
</feature>
<gene>
    <name evidence="2" type="ORF">SAMN04488525_102632</name>
</gene>
<keyword evidence="1" id="KW-0812">Transmembrane</keyword>
<protein>
    <submittedName>
        <fullName evidence="2">Uncharacterized protein</fullName>
    </submittedName>
</protein>
<evidence type="ECO:0000313" key="2">
    <source>
        <dbReference type="EMBL" id="SEA33586.1"/>
    </source>
</evidence>
<organism evidence="2 3">
    <name type="scientific">Trichococcus collinsii</name>
    <dbReference type="NCBI Taxonomy" id="157076"/>
    <lineage>
        <taxon>Bacteria</taxon>
        <taxon>Bacillati</taxon>
        <taxon>Bacillota</taxon>
        <taxon>Bacilli</taxon>
        <taxon>Lactobacillales</taxon>
        <taxon>Carnobacteriaceae</taxon>
        <taxon>Trichococcus</taxon>
    </lineage>
</organism>